<dbReference type="OrthoDB" id="5862412at2"/>
<comment type="caution">
    <text evidence="1">The sequence shown here is derived from an EMBL/GenBank/DDBJ whole genome shotgun (WGS) entry which is preliminary data.</text>
</comment>
<keyword evidence="2" id="KW-1185">Reference proteome</keyword>
<gene>
    <name evidence="1" type="ORF">SU60_05845</name>
</gene>
<dbReference type="EMBL" id="JXOK01000015">
    <property type="protein sequence ID" value="KIN11607.1"/>
    <property type="molecule type" value="Genomic_DNA"/>
</dbReference>
<dbReference type="AlphaFoldDB" id="A0A0C3IBG1"/>
<reference evidence="1 2" key="1">
    <citation type="submission" date="2015-01" db="EMBL/GenBank/DDBJ databases">
        <title>Draft genome of Vibrio mytili type strain CAIM 528.</title>
        <authorList>
            <person name="Gonzalez-Castillo A."/>
            <person name="Gomez-Gil B."/>
            <person name="Enciso-Ibarra J."/>
        </authorList>
    </citation>
    <scope>NUCLEOTIDE SEQUENCE [LARGE SCALE GENOMIC DNA]</scope>
    <source>
        <strain evidence="1 2">CAIM 528</strain>
    </source>
</reference>
<evidence type="ECO:0000313" key="2">
    <source>
        <dbReference type="Proteomes" id="UP000031977"/>
    </source>
</evidence>
<name>A0A0C3IBG1_9VIBR</name>
<protein>
    <submittedName>
        <fullName evidence="1">Uncharacterized protein</fullName>
    </submittedName>
</protein>
<sequence>MGFFSWKTCDSKESISNVYSGRQVRTVYLLQPHGQKPLQENAYEGYGIFGGVNAHVWLAKANLDKNIASGMDDETLRIIGVYLSCGFDFYRDKNKQVYACSDKVMVIEALGLFDFPIVKINGYDEMFTVDGVSGTMEQHEWNGRLTKQTPPSIAYPLKFSFNENARYEAYSASESCDKQGYFYDD</sequence>
<proteinExistence type="predicted"/>
<evidence type="ECO:0000313" key="1">
    <source>
        <dbReference type="EMBL" id="KIN11607.1"/>
    </source>
</evidence>
<dbReference type="RefSeq" id="WP_014386772.1">
    <property type="nucleotide sequence ID" value="NZ_CBCRVP010000007.1"/>
</dbReference>
<accession>A0A0C3IBG1</accession>
<organism evidence="1 2">
    <name type="scientific">Vibrio mytili</name>
    <dbReference type="NCBI Taxonomy" id="50718"/>
    <lineage>
        <taxon>Bacteria</taxon>
        <taxon>Pseudomonadati</taxon>
        <taxon>Pseudomonadota</taxon>
        <taxon>Gammaproteobacteria</taxon>
        <taxon>Vibrionales</taxon>
        <taxon>Vibrionaceae</taxon>
        <taxon>Vibrio</taxon>
    </lineage>
</organism>
<dbReference type="Proteomes" id="UP000031977">
    <property type="component" value="Unassembled WGS sequence"/>
</dbReference>